<feature type="transmembrane region" description="Helical" evidence="5">
    <location>
        <begin position="239"/>
        <end position="256"/>
    </location>
</feature>
<comment type="similarity">
    <text evidence="5">Belongs to the 4-toluene sulfonate uptake permease (TSUP) (TC 2.A.102) family.</text>
</comment>
<dbReference type="Pfam" id="PF01925">
    <property type="entry name" value="TauE"/>
    <property type="match status" value="1"/>
</dbReference>
<dbReference type="STRING" id="1855283.SAMN05216382_1345"/>
<feature type="transmembrane region" description="Helical" evidence="5">
    <location>
        <begin position="188"/>
        <end position="206"/>
    </location>
</feature>
<dbReference type="AlphaFoldDB" id="A0A1H7LZ44"/>
<comment type="subcellular location">
    <subcellularLocation>
        <location evidence="5">Cell membrane</location>
        <topology evidence="5">Multi-pass membrane protein</topology>
    </subcellularLocation>
    <subcellularLocation>
        <location evidence="1">Membrane</location>
        <topology evidence="1">Multi-pass membrane protein</topology>
    </subcellularLocation>
</comment>
<feature type="transmembrane region" description="Helical" evidence="5">
    <location>
        <begin position="104"/>
        <end position="123"/>
    </location>
</feature>
<proteinExistence type="inferred from homology"/>
<evidence type="ECO:0000256" key="5">
    <source>
        <dbReference type="RuleBase" id="RU363041"/>
    </source>
</evidence>
<feature type="transmembrane region" description="Helical" evidence="5">
    <location>
        <begin position="143"/>
        <end position="176"/>
    </location>
</feature>
<dbReference type="GO" id="GO:0005886">
    <property type="term" value="C:plasma membrane"/>
    <property type="evidence" value="ECO:0007669"/>
    <property type="project" value="UniProtKB-SubCell"/>
</dbReference>
<keyword evidence="5" id="KW-1003">Cell membrane</keyword>
<dbReference type="PANTHER" id="PTHR43701:SF2">
    <property type="entry name" value="MEMBRANE TRANSPORTER PROTEIN YJNA-RELATED"/>
    <property type="match status" value="1"/>
</dbReference>
<dbReference type="PANTHER" id="PTHR43701">
    <property type="entry name" value="MEMBRANE TRANSPORTER PROTEIN MJ0441-RELATED"/>
    <property type="match status" value="1"/>
</dbReference>
<evidence type="ECO:0000313" key="7">
    <source>
        <dbReference type="Proteomes" id="UP000199214"/>
    </source>
</evidence>
<feature type="transmembrane region" description="Helical" evidence="5">
    <location>
        <begin position="6"/>
        <end position="25"/>
    </location>
</feature>
<sequence length="257" mass="26398">MTVTPLYSLAGVLVGMLVGLTGVGGGSLMTPLLVLLFGFHPTTAVGTDLLYASATKAVGTGVHGSRGTVAWHVVRRLALGSIPATLATLLVLSRVPKSDQTSSVIALILGAALVATAVALFFRQRIVARLAPRFERLPAHRLAQLTTLLGVALGVMVSLTSVGAGALGMTALLILYPHLPVKRLVGSDIAHAVPLTLIAGLGHWWIGSVDVGLLVSLLLGSVPGIITGSLIATRVSDRVLTPVLAVTLAIVGVRLLF</sequence>
<dbReference type="OrthoDB" id="5189995at2"/>
<evidence type="ECO:0000256" key="3">
    <source>
        <dbReference type="ARBA" id="ARBA00022989"/>
    </source>
</evidence>
<dbReference type="InterPro" id="IPR051598">
    <property type="entry name" value="TSUP/Inactive_protease-like"/>
</dbReference>
<organism evidence="6 7">
    <name type="scientific">Sphingomonas palmae</name>
    <dbReference type="NCBI Taxonomy" id="1855283"/>
    <lineage>
        <taxon>Bacteria</taxon>
        <taxon>Pseudomonadati</taxon>
        <taxon>Pseudomonadota</taxon>
        <taxon>Alphaproteobacteria</taxon>
        <taxon>Sphingomonadales</taxon>
        <taxon>Sphingomonadaceae</taxon>
        <taxon>Sphingomonas</taxon>
    </lineage>
</organism>
<accession>A0A1H7LZ44</accession>
<dbReference type="EMBL" id="FNZZ01000002">
    <property type="protein sequence ID" value="SEL04152.1"/>
    <property type="molecule type" value="Genomic_DNA"/>
</dbReference>
<dbReference type="InterPro" id="IPR002781">
    <property type="entry name" value="TM_pro_TauE-like"/>
</dbReference>
<evidence type="ECO:0000313" key="6">
    <source>
        <dbReference type="EMBL" id="SEL04152.1"/>
    </source>
</evidence>
<feature type="transmembrane region" description="Helical" evidence="5">
    <location>
        <begin position="212"/>
        <end position="232"/>
    </location>
</feature>
<gene>
    <name evidence="6" type="ORF">SAMN05216382_1345</name>
</gene>
<evidence type="ECO:0000256" key="4">
    <source>
        <dbReference type="ARBA" id="ARBA00023136"/>
    </source>
</evidence>
<keyword evidence="3 5" id="KW-1133">Transmembrane helix</keyword>
<evidence type="ECO:0000256" key="2">
    <source>
        <dbReference type="ARBA" id="ARBA00022692"/>
    </source>
</evidence>
<keyword evidence="2 5" id="KW-0812">Transmembrane</keyword>
<keyword evidence="7" id="KW-1185">Reference proteome</keyword>
<reference evidence="7" key="1">
    <citation type="submission" date="2016-10" db="EMBL/GenBank/DDBJ databases">
        <authorList>
            <person name="Varghese N."/>
            <person name="Submissions S."/>
        </authorList>
    </citation>
    <scope>NUCLEOTIDE SEQUENCE [LARGE SCALE GENOMIC DNA]</scope>
    <source>
        <strain evidence="7">JS21-1</strain>
    </source>
</reference>
<evidence type="ECO:0000256" key="1">
    <source>
        <dbReference type="ARBA" id="ARBA00004141"/>
    </source>
</evidence>
<dbReference type="Proteomes" id="UP000199214">
    <property type="component" value="Unassembled WGS sequence"/>
</dbReference>
<name>A0A1H7LZ44_9SPHN</name>
<keyword evidence="4 5" id="KW-0472">Membrane</keyword>
<protein>
    <recommendedName>
        <fullName evidence="5">Probable membrane transporter protein</fullName>
    </recommendedName>
</protein>
<dbReference type="RefSeq" id="WP_093004544.1">
    <property type="nucleotide sequence ID" value="NZ_FNZZ01000002.1"/>
</dbReference>